<dbReference type="Proteomes" id="UP001059617">
    <property type="component" value="Chromosome"/>
</dbReference>
<proteinExistence type="predicted"/>
<accession>A0ABY5W9D6</accession>
<organism evidence="2 3">
    <name type="scientific">Dactylosporangium fulvum</name>
    <dbReference type="NCBI Taxonomy" id="53359"/>
    <lineage>
        <taxon>Bacteria</taxon>
        <taxon>Bacillati</taxon>
        <taxon>Actinomycetota</taxon>
        <taxon>Actinomycetes</taxon>
        <taxon>Micromonosporales</taxon>
        <taxon>Micromonosporaceae</taxon>
        <taxon>Dactylosporangium</taxon>
    </lineage>
</organism>
<sequence>MTGEMAVEVHADVLCPWCYIGHRRLRAAVSREVEDARPTIRWRAYELAPQLGRIPGETAAEQMSAGSWWGDTAAARIARIRELGAAEGLELNLHHARPVSSFDAHRLVKLADFSGRADEVMEALFHGYHSEGLNIADHAVLERIGVQAGLSSDDIRSMLAGDALTAEVRSDERLGQRRGVTSVPSLVVRNRPPVSGVLSVEDLRRLINADSRHEDNRPLSMGEGPACE</sequence>
<reference evidence="2" key="1">
    <citation type="submission" date="2021-04" db="EMBL/GenBank/DDBJ databases">
        <authorList>
            <person name="Hartkoorn R.C."/>
            <person name="Beaudoing E."/>
            <person name="Hot D."/>
        </authorList>
    </citation>
    <scope>NUCLEOTIDE SEQUENCE</scope>
    <source>
        <strain evidence="2">NRRL B-16292</strain>
    </source>
</reference>
<feature type="domain" description="DSBA-like thioredoxin" evidence="1">
    <location>
        <begin position="7"/>
        <end position="207"/>
    </location>
</feature>
<dbReference type="PANTHER" id="PTHR13887:SF41">
    <property type="entry name" value="THIOREDOXIN SUPERFAMILY PROTEIN"/>
    <property type="match status" value="1"/>
</dbReference>
<evidence type="ECO:0000313" key="2">
    <source>
        <dbReference type="EMBL" id="UWP86707.1"/>
    </source>
</evidence>
<reference evidence="2" key="2">
    <citation type="submission" date="2022-09" db="EMBL/GenBank/DDBJ databases">
        <title>Biosynthetic gene clusters of Dactylosporangioum fulvum.</title>
        <authorList>
            <person name="Caradec T."/>
        </authorList>
    </citation>
    <scope>NUCLEOTIDE SEQUENCE</scope>
    <source>
        <strain evidence="2">NRRL B-16292</strain>
    </source>
</reference>
<dbReference type="PANTHER" id="PTHR13887">
    <property type="entry name" value="GLUTATHIONE S-TRANSFERASE KAPPA"/>
    <property type="match status" value="1"/>
</dbReference>
<name>A0ABY5W9D6_9ACTN</name>
<dbReference type="EMBL" id="CP073720">
    <property type="protein sequence ID" value="UWP86707.1"/>
    <property type="molecule type" value="Genomic_DNA"/>
</dbReference>
<dbReference type="CDD" id="cd03024">
    <property type="entry name" value="DsbA_FrnE"/>
    <property type="match status" value="1"/>
</dbReference>
<dbReference type="InterPro" id="IPR001853">
    <property type="entry name" value="DSBA-like_thioredoxin_dom"/>
</dbReference>
<evidence type="ECO:0000259" key="1">
    <source>
        <dbReference type="Pfam" id="PF01323"/>
    </source>
</evidence>
<gene>
    <name evidence="2" type="ORF">Dfulv_21690</name>
</gene>
<dbReference type="SUPFAM" id="SSF52833">
    <property type="entry name" value="Thioredoxin-like"/>
    <property type="match status" value="1"/>
</dbReference>
<dbReference type="Pfam" id="PF01323">
    <property type="entry name" value="DSBA"/>
    <property type="match status" value="1"/>
</dbReference>
<dbReference type="Gene3D" id="3.40.30.10">
    <property type="entry name" value="Glutaredoxin"/>
    <property type="match status" value="1"/>
</dbReference>
<keyword evidence="3" id="KW-1185">Reference proteome</keyword>
<dbReference type="InterPro" id="IPR036249">
    <property type="entry name" value="Thioredoxin-like_sf"/>
</dbReference>
<protein>
    <submittedName>
        <fullName evidence="2">DsbA family oxidoreductase</fullName>
    </submittedName>
</protein>
<evidence type="ECO:0000313" key="3">
    <source>
        <dbReference type="Proteomes" id="UP001059617"/>
    </source>
</evidence>
<dbReference type="RefSeq" id="WP_259866148.1">
    <property type="nucleotide sequence ID" value="NZ_BAAAST010000054.1"/>
</dbReference>